<name>A0ABD0XYL9_9HEMI</name>
<dbReference type="Proteomes" id="UP001558652">
    <property type="component" value="Unassembled WGS sequence"/>
</dbReference>
<sequence>MASKRRNMFHKNKTQETTENAKLRGETGSQVTLTEEELEEKRRCLTLEQRMEDVETGLAKHWAMLRRQDATICDRTGLLATRIGSIEMDVQIINKKLHIGMDDEDQVANEELANNPVIRGIAAAGEELASNIKDMTEAIAEMFADKEASDRIVNALAEQVELMNTSKANRFEMDDILAEKADCNQLSDKVALRQFDNLCNFFRESLTEVAQKMEAYERMVQGSMLDLQHGLDTKFDKEEAATLRQSVELNLNVVKQRLDKIDTVKHGNVAAVAKKELMT</sequence>
<evidence type="ECO:0000313" key="3">
    <source>
        <dbReference type="EMBL" id="KAL1116331.1"/>
    </source>
</evidence>
<evidence type="ECO:0000313" key="4">
    <source>
        <dbReference type="Proteomes" id="UP001558652"/>
    </source>
</evidence>
<reference evidence="3 4" key="1">
    <citation type="submission" date="2024-07" db="EMBL/GenBank/DDBJ databases">
        <title>Chromosome-level genome assembly of the water stick insect Ranatra chinensis (Heteroptera: Nepidae).</title>
        <authorList>
            <person name="Liu X."/>
        </authorList>
    </citation>
    <scope>NUCLEOTIDE SEQUENCE [LARGE SCALE GENOMIC DNA]</scope>
    <source>
        <strain evidence="3">Cailab_2021Rc</strain>
        <tissue evidence="3">Muscle</tissue>
    </source>
</reference>
<gene>
    <name evidence="3" type="ORF">AAG570_005826</name>
</gene>
<organism evidence="3 4">
    <name type="scientific">Ranatra chinensis</name>
    <dbReference type="NCBI Taxonomy" id="642074"/>
    <lineage>
        <taxon>Eukaryota</taxon>
        <taxon>Metazoa</taxon>
        <taxon>Ecdysozoa</taxon>
        <taxon>Arthropoda</taxon>
        <taxon>Hexapoda</taxon>
        <taxon>Insecta</taxon>
        <taxon>Pterygota</taxon>
        <taxon>Neoptera</taxon>
        <taxon>Paraneoptera</taxon>
        <taxon>Hemiptera</taxon>
        <taxon>Heteroptera</taxon>
        <taxon>Panheteroptera</taxon>
        <taxon>Nepomorpha</taxon>
        <taxon>Nepidae</taxon>
        <taxon>Ranatrinae</taxon>
        <taxon>Ranatra</taxon>
    </lineage>
</organism>
<accession>A0ABD0XYL9</accession>
<feature type="region of interest" description="Disordered" evidence="1">
    <location>
        <begin position="1"/>
        <end position="35"/>
    </location>
</feature>
<evidence type="ECO:0000259" key="2">
    <source>
        <dbReference type="Pfam" id="PF16043"/>
    </source>
</evidence>
<feature type="domain" description="DUF4795" evidence="2">
    <location>
        <begin position="116"/>
        <end position="278"/>
    </location>
</feature>
<feature type="compositionally biased region" description="Basic residues" evidence="1">
    <location>
        <begin position="1"/>
        <end position="12"/>
    </location>
</feature>
<dbReference type="AlphaFoldDB" id="A0ABD0XYL9"/>
<feature type="compositionally biased region" description="Basic and acidic residues" evidence="1">
    <location>
        <begin position="13"/>
        <end position="25"/>
    </location>
</feature>
<dbReference type="EMBL" id="JBFDAA010000018">
    <property type="protein sequence ID" value="KAL1116331.1"/>
    <property type="molecule type" value="Genomic_DNA"/>
</dbReference>
<keyword evidence="4" id="KW-1185">Reference proteome</keyword>
<dbReference type="InterPro" id="IPR032013">
    <property type="entry name" value="DUF4795"/>
</dbReference>
<dbReference type="Pfam" id="PF16043">
    <property type="entry name" value="DUF4795"/>
    <property type="match status" value="1"/>
</dbReference>
<evidence type="ECO:0000256" key="1">
    <source>
        <dbReference type="SAM" id="MobiDB-lite"/>
    </source>
</evidence>
<proteinExistence type="predicted"/>
<comment type="caution">
    <text evidence="3">The sequence shown here is derived from an EMBL/GenBank/DDBJ whole genome shotgun (WGS) entry which is preliminary data.</text>
</comment>
<protein>
    <recommendedName>
        <fullName evidence="2">DUF4795 domain-containing protein</fullName>
    </recommendedName>
</protein>